<keyword evidence="2" id="KW-1185">Reference proteome</keyword>
<gene>
    <name evidence="1" type="ORF">EYB53_023600</name>
</gene>
<evidence type="ECO:0000313" key="2">
    <source>
        <dbReference type="Proteomes" id="UP001193081"/>
    </source>
</evidence>
<dbReference type="Proteomes" id="UP001193081">
    <property type="component" value="Unassembled WGS sequence"/>
</dbReference>
<reference evidence="1 2" key="1">
    <citation type="submission" date="2021-03" db="EMBL/GenBank/DDBJ databases">
        <authorList>
            <person name="Grouzdev D.S."/>
        </authorList>
    </citation>
    <scope>NUCLEOTIDE SEQUENCE [LARGE SCALE GENOMIC DNA]</scope>
    <source>
        <strain evidence="1 2">M50-1</strain>
    </source>
</reference>
<accession>A0ABS4DH15</accession>
<protein>
    <submittedName>
        <fullName evidence="1">Uncharacterized protein</fullName>
    </submittedName>
</protein>
<organism evidence="1 2">
    <name type="scientific">Candidatus Chloroploca mongolica</name>
    <dbReference type="NCBI Taxonomy" id="2528176"/>
    <lineage>
        <taxon>Bacteria</taxon>
        <taxon>Bacillati</taxon>
        <taxon>Chloroflexota</taxon>
        <taxon>Chloroflexia</taxon>
        <taxon>Chloroflexales</taxon>
        <taxon>Chloroflexineae</taxon>
        <taxon>Oscillochloridaceae</taxon>
        <taxon>Candidatus Chloroploca</taxon>
    </lineage>
</organism>
<sequence>MNTFTNPFTARLAQLRAEHEAGQKMLTELDAKRQEIRDTLLRISGAIQVLDEELAKVAQAEDNGVALSPDVLLSRS</sequence>
<proteinExistence type="predicted"/>
<comment type="caution">
    <text evidence="1">The sequence shown here is derived from an EMBL/GenBank/DDBJ whole genome shotgun (WGS) entry which is preliminary data.</text>
</comment>
<evidence type="ECO:0000313" key="1">
    <source>
        <dbReference type="EMBL" id="MBP1468720.1"/>
    </source>
</evidence>
<name>A0ABS4DH15_9CHLR</name>
<dbReference type="RefSeq" id="WP_135481746.1">
    <property type="nucleotide sequence ID" value="NZ_SIJK02000087.1"/>
</dbReference>
<dbReference type="EMBL" id="SIJK02000087">
    <property type="protein sequence ID" value="MBP1468720.1"/>
    <property type="molecule type" value="Genomic_DNA"/>
</dbReference>